<dbReference type="Proteomes" id="UP001172738">
    <property type="component" value="Unassembled WGS sequence"/>
</dbReference>
<comment type="subunit">
    <text evidence="3">Homodimer.</text>
</comment>
<feature type="binding site" evidence="3">
    <location>
        <position position="116"/>
    </location>
    <ligand>
        <name>shikimate</name>
        <dbReference type="ChEBI" id="CHEBI:36208"/>
    </ligand>
</feature>
<dbReference type="Pfam" id="PF18317">
    <property type="entry name" value="SDH_C"/>
    <property type="match status" value="1"/>
</dbReference>
<dbReference type="InterPro" id="IPR036291">
    <property type="entry name" value="NAD(P)-bd_dom_sf"/>
</dbReference>
<dbReference type="SUPFAM" id="SSF51735">
    <property type="entry name" value="NAD(P)-binding Rossmann-fold domains"/>
    <property type="match status" value="1"/>
</dbReference>
<dbReference type="PANTHER" id="PTHR21089">
    <property type="entry name" value="SHIKIMATE DEHYDROGENASE"/>
    <property type="match status" value="1"/>
</dbReference>
<evidence type="ECO:0000256" key="3">
    <source>
        <dbReference type="HAMAP-Rule" id="MF_00222"/>
    </source>
</evidence>
<feature type="region of interest" description="Disordered" evidence="4">
    <location>
        <begin position="285"/>
        <end position="306"/>
    </location>
</feature>
<accession>A0ABT8G3B2</accession>
<comment type="caution">
    <text evidence="7">The sequence shown here is derived from an EMBL/GenBank/DDBJ whole genome shotgun (WGS) entry which is preliminary data.</text>
</comment>
<dbReference type="PANTHER" id="PTHR21089:SF1">
    <property type="entry name" value="BIFUNCTIONAL 3-DEHYDROQUINATE DEHYDRATASE_SHIKIMATE DEHYDROGENASE, CHLOROPLASTIC"/>
    <property type="match status" value="1"/>
</dbReference>
<dbReference type="SUPFAM" id="SSF53223">
    <property type="entry name" value="Aminoacid dehydrogenase-like, N-terminal domain"/>
    <property type="match status" value="1"/>
</dbReference>
<organism evidence="7 8">
    <name type="scientific">Demequina zhanjiangensis</name>
    <dbReference type="NCBI Taxonomy" id="3051659"/>
    <lineage>
        <taxon>Bacteria</taxon>
        <taxon>Bacillati</taxon>
        <taxon>Actinomycetota</taxon>
        <taxon>Actinomycetes</taxon>
        <taxon>Micrococcales</taxon>
        <taxon>Demequinaceae</taxon>
        <taxon>Demequina</taxon>
    </lineage>
</organism>
<gene>
    <name evidence="3" type="primary">aroE</name>
    <name evidence="7" type="ORF">QQX04_11565</name>
</gene>
<comment type="catalytic activity">
    <reaction evidence="3">
        <text>shikimate + NADP(+) = 3-dehydroshikimate + NADPH + H(+)</text>
        <dbReference type="Rhea" id="RHEA:17737"/>
        <dbReference type="ChEBI" id="CHEBI:15378"/>
        <dbReference type="ChEBI" id="CHEBI:16630"/>
        <dbReference type="ChEBI" id="CHEBI:36208"/>
        <dbReference type="ChEBI" id="CHEBI:57783"/>
        <dbReference type="ChEBI" id="CHEBI:58349"/>
        <dbReference type="EC" id="1.1.1.25"/>
    </reaction>
</comment>
<dbReference type="Gene3D" id="3.40.50.720">
    <property type="entry name" value="NAD(P)-binding Rossmann-like Domain"/>
    <property type="match status" value="1"/>
</dbReference>
<keyword evidence="2 3" id="KW-0057">Aromatic amino acid biosynthesis</keyword>
<keyword evidence="3" id="KW-0521">NADP</keyword>
<dbReference type="NCBIfam" id="NF009201">
    <property type="entry name" value="PRK12549.1"/>
    <property type="match status" value="1"/>
</dbReference>
<dbReference type="InterPro" id="IPR046346">
    <property type="entry name" value="Aminoacid_DH-like_N_sf"/>
</dbReference>
<evidence type="ECO:0000256" key="4">
    <source>
        <dbReference type="SAM" id="MobiDB-lite"/>
    </source>
</evidence>
<feature type="compositionally biased region" description="Basic and acidic residues" evidence="4">
    <location>
        <begin position="290"/>
        <end position="306"/>
    </location>
</feature>
<keyword evidence="3" id="KW-0028">Amino-acid biosynthesis</keyword>
<sequence length="306" mass="32376">MTNAARTRPRSRVVGLVGSGIQPSLSPALHELEGARHGMAYVYRLIEIAAHEGTEEHLRTILEAAWMCGLDGLNVTHPVKQTVLPLLDDLAPSAARVGAVNTVVLQDGRSIGHNTDMSGFAAALDSTLAGAPAGFTVLCGAGGAGAAVAHALLDREDTTLAILDTDQRRADELVDRLDAPGRVTALTPTTAEQALTIADTLVNATPLGMHDHPGMAVDPAIVPRSALVADIVYRPVETQMIRRARERGMRVMTGLGMAMNQAADAFEIFTQEKADRRAMLGDLTDLVADEATRAPDDGATRKGQER</sequence>
<evidence type="ECO:0000256" key="2">
    <source>
        <dbReference type="ARBA" id="ARBA00023141"/>
    </source>
</evidence>
<feature type="binding site" evidence="3">
    <location>
        <position position="254"/>
    </location>
    <ligand>
        <name>NADP(+)</name>
        <dbReference type="ChEBI" id="CHEBI:58349"/>
    </ligand>
</feature>
<dbReference type="InterPro" id="IPR022893">
    <property type="entry name" value="Shikimate_DH_fam"/>
</dbReference>
<feature type="binding site" evidence="3">
    <location>
        <position position="231"/>
    </location>
    <ligand>
        <name>NADP(+)</name>
        <dbReference type="ChEBI" id="CHEBI:58349"/>
    </ligand>
</feature>
<feature type="binding site" evidence="3">
    <location>
        <begin position="24"/>
        <end position="26"/>
    </location>
    <ligand>
        <name>shikimate</name>
        <dbReference type="ChEBI" id="CHEBI:36208"/>
    </ligand>
</feature>
<keyword evidence="3 7" id="KW-0560">Oxidoreductase</keyword>
<evidence type="ECO:0000259" key="6">
    <source>
        <dbReference type="Pfam" id="PF18317"/>
    </source>
</evidence>
<feature type="binding site" evidence="3">
    <location>
        <position position="76"/>
    </location>
    <ligand>
        <name>shikimate</name>
        <dbReference type="ChEBI" id="CHEBI:36208"/>
    </ligand>
</feature>
<evidence type="ECO:0000259" key="5">
    <source>
        <dbReference type="Pfam" id="PF08501"/>
    </source>
</evidence>
<evidence type="ECO:0000313" key="8">
    <source>
        <dbReference type="Proteomes" id="UP001172738"/>
    </source>
</evidence>
<comment type="caution">
    <text evidence="3">Lacks conserved residue(s) required for the propagation of feature annotation.</text>
</comment>
<feature type="domain" description="Shikimate dehydrogenase substrate binding N-terminal" evidence="5">
    <location>
        <begin position="16"/>
        <end position="103"/>
    </location>
</feature>
<feature type="binding site" evidence="3">
    <location>
        <begin position="140"/>
        <end position="144"/>
    </location>
    <ligand>
        <name>NADP(+)</name>
        <dbReference type="ChEBI" id="CHEBI:58349"/>
    </ligand>
</feature>
<feature type="binding site" evidence="3">
    <location>
        <position position="101"/>
    </location>
    <ligand>
        <name>shikimate</name>
        <dbReference type="ChEBI" id="CHEBI:36208"/>
    </ligand>
</feature>
<evidence type="ECO:0000313" key="7">
    <source>
        <dbReference type="EMBL" id="MDN4473631.1"/>
    </source>
</evidence>
<feature type="active site" description="Proton acceptor" evidence="3">
    <location>
        <position position="80"/>
    </location>
</feature>
<dbReference type="GO" id="GO:0004764">
    <property type="term" value="F:shikimate 3-dehydrogenase (NADP+) activity"/>
    <property type="evidence" value="ECO:0007669"/>
    <property type="project" value="UniProtKB-EC"/>
</dbReference>
<dbReference type="HAMAP" id="MF_00222">
    <property type="entry name" value="Shikimate_DH_AroE"/>
    <property type="match status" value="1"/>
</dbReference>
<feature type="domain" description="SDH C-terminal" evidence="6">
    <location>
        <begin position="254"/>
        <end position="280"/>
    </location>
</feature>
<feature type="binding site" evidence="3">
    <location>
        <position position="261"/>
    </location>
    <ligand>
        <name>shikimate</name>
        <dbReference type="ChEBI" id="CHEBI:36208"/>
    </ligand>
</feature>
<dbReference type="Gene3D" id="3.40.50.10860">
    <property type="entry name" value="Leucine Dehydrogenase, chain A, domain 1"/>
    <property type="match status" value="1"/>
</dbReference>
<protein>
    <recommendedName>
        <fullName evidence="3">Shikimate dehydrogenase (NADP(+))</fullName>
        <shortName evidence="3">SDH</shortName>
        <ecNumber evidence="3">1.1.1.25</ecNumber>
    </recommendedName>
</protein>
<dbReference type="Pfam" id="PF08501">
    <property type="entry name" value="Shikimate_dh_N"/>
    <property type="match status" value="1"/>
</dbReference>
<dbReference type="CDD" id="cd01065">
    <property type="entry name" value="NAD_bind_Shikimate_DH"/>
    <property type="match status" value="1"/>
</dbReference>
<comment type="function">
    <text evidence="3">Involved in the biosynthesis of the chorismate, which leads to the biosynthesis of aromatic amino acids. Catalyzes the reversible NADPH linked reduction of 3-dehydroshikimate (DHSA) to yield shikimate (SA).</text>
</comment>
<comment type="pathway">
    <text evidence="1 3">Metabolic intermediate biosynthesis; chorismate biosynthesis; chorismate from D-erythrose 4-phosphate and phosphoenolpyruvate: step 4/7.</text>
</comment>
<dbReference type="RefSeq" id="WP_301129351.1">
    <property type="nucleotide sequence ID" value="NZ_JAUHPV010000007.1"/>
</dbReference>
<feature type="binding site" evidence="3">
    <location>
        <position position="233"/>
    </location>
    <ligand>
        <name>shikimate</name>
        <dbReference type="ChEBI" id="CHEBI:36208"/>
    </ligand>
</feature>
<comment type="similarity">
    <text evidence="3">Belongs to the shikimate dehydrogenase family.</text>
</comment>
<dbReference type="InterPro" id="IPR041121">
    <property type="entry name" value="SDH_C"/>
</dbReference>
<name>A0ABT8G3B2_9MICO</name>
<proteinExistence type="inferred from homology"/>
<reference evidence="7" key="1">
    <citation type="submission" date="2023-06" db="EMBL/GenBank/DDBJ databases">
        <title>SYSU T00b26.</title>
        <authorList>
            <person name="Gao L."/>
            <person name="Fang B.-Z."/>
            <person name="Li W.-J."/>
        </authorList>
    </citation>
    <scope>NUCLEOTIDE SEQUENCE</scope>
    <source>
        <strain evidence="7">SYSU T00b26</strain>
    </source>
</reference>
<dbReference type="EC" id="1.1.1.25" evidence="3"/>
<evidence type="ECO:0000256" key="1">
    <source>
        <dbReference type="ARBA" id="ARBA00004871"/>
    </source>
</evidence>
<dbReference type="InterPro" id="IPR013708">
    <property type="entry name" value="Shikimate_DH-bd_N"/>
</dbReference>
<dbReference type="EMBL" id="JAUHPV010000007">
    <property type="protein sequence ID" value="MDN4473631.1"/>
    <property type="molecule type" value="Genomic_DNA"/>
</dbReference>
<keyword evidence="8" id="KW-1185">Reference proteome</keyword>